<sequence>MGTASIRHIVEGNLVTMLQAEVGLTGTNIYPGDSTVDSVMPKVVVVCDSAGTPSGLPDGLGNYDCQVRCILHDNANDVTLTDHRAKAAAMVGALADVTAMAAQFTSNGDAALYDVTVQSEDQGLDEQTGAWATVLRLSVLCVLAP</sequence>
<dbReference type="EMBL" id="LR796908">
    <property type="protein sequence ID" value="CAB4174126.1"/>
    <property type="molecule type" value="Genomic_DNA"/>
</dbReference>
<dbReference type="EMBL" id="LR798421">
    <property type="protein sequence ID" value="CAB5230631.1"/>
    <property type="molecule type" value="Genomic_DNA"/>
</dbReference>
<organism evidence="3">
    <name type="scientific">uncultured Caudovirales phage</name>
    <dbReference type="NCBI Taxonomy" id="2100421"/>
    <lineage>
        <taxon>Viruses</taxon>
        <taxon>Duplodnaviria</taxon>
        <taxon>Heunggongvirae</taxon>
        <taxon>Uroviricota</taxon>
        <taxon>Caudoviricetes</taxon>
        <taxon>Peduoviridae</taxon>
        <taxon>Maltschvirus</taxon>
        <taxon>Maltschvirus maltsch</taxon>
    </lineage>
</organism>
<gene>
    <name evidence="3" type="ORF">UFOVP1232_16</name>
    <name evidence="4" type="ORF">UFOVP1572_45</name>
    <name evidence="1" type="ORF">UFOVP644_2</name>
    <name evidence="2" type="ORF">UFOVP958_28</name>
</gene>
<accession>A0A6J5RFB8</accession>
<name>A0A6J5RFB8_9CAUD</name>
<reference evidence="3" key="1">
    <citation type="submission" date="2020-05" db="EMBL/GenBank/DDBJ databases">
        <authorList>
            <person name="Chiriac C."/>
            <person name="Salcher M."/>
            <person name="Ghai R."/>
            <person name="Kavagutti S V."/>
        </authorList>
    </citation>
    <scope>NUCLEOTIDE SEQUENCE</scope>
</reference>
<evidence type="ECO:0000313" key="4">
    <source>
        <dbReference type="EMBL" id="CAB5230631.1"/>
    </source>
</evidence>
<protein>
    <submittedName>
        <fullName evidence="3">Uncharacterized protein</fullName>
    </submittedName>
</protein>
<evidence type="ECO:0000313" key="1">
    <source>
        <dbReference type="EMBL" id="CAB4154405.1"/>
    </source>
</evidence>
<proteinExistence type="predicted"/>
<dbReference type="EMBL" id="LR796621">
    <property type="protein sequence ID" value="CAB4154405.1"/>
    <property type="molecule type" value="Genomic_DNA"/>
</dbReference>
<evidence type="ECO:0000313" key="2">
    <source>
        <dbReference type="EMBL" id="CAB4174126.1"/>
    </source>
</evidence>
<dbReference type="EMBL" id="LR797189">
    <property type="protein sequence ID" value="CAB4192298.1"/>
    <property type="molecule type" value="Genomic_DNA"/>
</dbReference>
<evidence type="ECO:0000313" key="3">
    <source>
        <dbReference type="EMBL" id="CAB4192298.1"/>
    </source>
</evidence>